<dbReference type="EMBL" id="BSPD01000065">
    <property type="protein sequence ID" value="GLS27025.1"/>
    <property type="molecule type" value="Genomic_DNA"/>
</dbReference>
<dbReference type="Proteomes" id="UP001156870">
    <property type="component" value="Unassembled WGS sequence"/>
</dbReference>
<name>A0AA37TBH3_9GAMM</name>
<reference evidence="1 2" key="1">
    <citation type="journal article" date="2014" name="Int. J. Syst. Evol. Microbiol.">
        <title>Complete genome sequence of Corynebacterium casei LMG S-19264T (=DSM 44701T), isolated from a smear-ripened cheese.</title>
        <authorList>
            <consortium name="US DOE Joint Genome Institute (JGI-PGF)"/>
            <person name="Walter F."/>
            <person name="Albersmeier A."/>
            <person name="Kalinowski J."/>
            <person name="Ruckert C."/>
        </authorList>
    </citation>
    <scope>NUCLEOTIDE SEQUENCE [LARGE SCALE GENOMIC DNA]</scope>
    <source>
        <strain evidence="1 2">NBRC 110095</strain>
    </source>
</reference>
<accession>A0AA37TBH3</accession>
<organism evidence="1 2">
    <name type="scientific">Marinibactrum halimedae</name>
    <dbReference type="NCBI Taxonomy" id="1444977"/>
    <lineage>
        <taxon>Bacteria</taxon>
        <taxon>Pseudomonadati</taxon>
        <taxon>Pseudomonadota</taxon>
        <taxon>Gammaproteobacteria</taxon>
        <taxon>Cellvibrionales</taxon>
        <taxon>Cellvibrionaceae</taxon>
        <taxon>Marinibactrum</taxon>
    </lineage>
</organism>
<keyword evidence="2" id="KW-1185">Reference proteome</keyword>
<dbReference type="RefSeq" id="WP_232592937.1">
    <property type="nucleotide sequence ID" value="NZ_BSPD01000065.1"/>
</dbReference>
<gene>
    <name evidence="1" type="ORF">GCM10007877_27440</name>
</gene>
<evidence type="ECO:0000313" key="2">
    <source>
        <dbReference type="Proteomes" id="UP001156870"/>
    </source>
</evidence>
<sequence>MTALNPLEGIFAWAEFLIERDQIKLDSKGVTFDFYGNEEESYLVIELYTSDTSVIQYTLDATNKMKSLEKIFLLLQKMNFNGEKLLEYISSLSYSESEIGDIAQIGDLDIIKKLISS</sequence>
<evidence type="ECO:0000313" key="1">
    <source>
        <dbReference type="EMBL" id="GLS27025.1"/>
    </source>
</evidence>
<protein>
    <submittedName>
        <fullName evidence="1">Uncharacterized protein</fullName>
    </submittedName>
</protein>
<comment type="caution">
    <text evidence="1">The sequence shown here is derived from an EMBL/GenBank/DDBJ whole genome shotgun (WGS) entry which is preliminary data.</text>
</comment>
<dbReference type="AlphaFoldDB" id="A0AA37TBH3"/>
<proteinExistence type="predicted"/>